<keyword evidence="4" id="KW-0812">Transmembrane</keyword>
<keyword evidence="4" id="KW-1133">Transmembrane helix</keyword>
<dbReference type="GO" id="GO:0000166">
    <property type="term" value="F:nucleotide binding"/>
    <property type="evidence" value="ECO:0007669"/>
    <property type="project" value="UniProtKB-KW"/>
</dbReference>
<dbReference type="InterPro" id="IPR029052">
    <property type="entry name" value="Metallo-depent_PP-like"/>
</dbReference>
<dbReference type="PANTHER" id="PTHR11575">
    <property type="entry name" value="5'-NUCLEOTIDASE-RELATED"/>
    <property type="match status" value="1"/>
</dbReference>
<dbReference type="InterPro" id="IPR006179">
    <property type="entry name" value="5_nucleotidase/apyrase"/>
</dbReference>
<evidence type="ECO:0000313" key="8">
    <source>
        <dbReference type="Proteomes" id="UP001431209"/>
    </source>
</evidence>
<accession>A0AAW2ZIS2</accession>
<comment type="caution">
    <text evidence="7">The sequence shown here is derived from an EMBL/GenBank/DDBJ whole genome shotgun (WGS) entry which is preliminary data.</text>
</comment>
<dbReference type="EMBL" id="JAOPGA020001535">
    <property type="protein sequence ID" value="KAL0489244.1"/>
    <property type="molecule type" value="Genomic_DNA"/>
</dbReference>
<keyword evidence="4" id="KW-0472">Membrane</keyword>
<protein>
    <submittedName>
        <fullName evidence="7">5'-nucleotidase</fullName>
    </submittedName>
</protein>
<dbReference type="AlphaFoldDB" id="A0AAW2ZIS2"/>
<dbReference type="PRINTS" id="PR01607">
    <property type="entry name" value="APYRASEFAMLY"/>
</dbReference>
<dbReference type="SUPFAM" id="SSF56300">
    <property type="entry name" value="Metallo-dependent phosphatases"/>
    <property type="match status" value="1"/>
</dbReference>
<reference evidence="7 8" key="1">
    <citation type="submission" date="2024-03" db="EMBL/GenBank/DDBJ databases">
        <title>The Acrasis kona genome and developmental transcriptomes reveal deep origins of eukaryotic multicellular pathways.</title>
        <authorList>
            <person name="Sheikh S."/>
            <person name="Fu C.-J."/>
            <person name="Brown M.W."/>
            <person name="Baldauf S.L."/>
        </authorList>
    </citation>
    <scope>NUCLEOTIDE SEQUENCE [LARGE SCALE GENOMIC DNA]</scope>
    <source>
        <strain evidence="7 8">ATCC MYA-3509</strain>
    </source>
</reference>
<keyword evidence="2" id="KW-0732">Signal</keyword>
<evidence type="ECO:0000256" key="4">
    <source>
        <dbReference type="SAM" id="Phobius"/>
    </source>
</evidence>
<dbReference type="Pfam" id="PF00149">
    <property type="entry name" value="Metallophos"/>
    <property type="match status" value="1"/>
</dbReference>
<evidence type="ECO:0000256" key="1">
    <source>
        <dbReference type="ARBA" id="ARBA00006654"/>
    </source>
</evidence>
<evidence type="ECO:0000313" key="7">
    <source>
        <dbReference type="EMBL" id="KAL0489244.1"/>
    </source>
</evidence>
<sequence>MSTYYKDEEVGLFSQGTNKTSIRNRLLAVIAVTIIIALATWAIVASVFMVKWSNRTPVIGPPVVDDDPFVLDIITFNDVYELEPVQITSKTVARGGSSRAAAYINSVRAKRSNSKSVLVLSGGDMISPSLMSTEFKGEQMIATNNLLGLNYSVLGNHEFDFDVPVLEQRVLESKFAWINSNVDNLPISSPENVVFDFMPGVKIGLFGVLLQFGPFNTSVVVRNPFQSAAEQVQKLKSKGATFIIALSHMAAIDNCALAQVSGIDLIVAGHDHIMKMDADCGGPAYVTATQDWRDLWHIRVNFNYTTPVLSYNNIPMTLDKPTDPTMDTLIQTYKKKIGAVYNVVIAKTLVELEGRSNYLRTRETNLGNYVTDTIKNYSNASIAFFNGGTIRCNKLYPVGFDIKKGDVVEMLPFSNSFTVLSINATILKLALENGVSGVEINSGKFPVVSGFRYVYRLKAPAFSRIVNVTVLDPKGSGVYVPLTDDMTFTMVTNSFMAGGGDGYDMLPHLPVIVSDESGIPIQMIVRDRIIEEKVMSPVLEGRVTQV</sequence>
<comment type="similarity">
    <text evidence="1 3">Belongs to the 5'-nucleotidase family.</text>
</comment>
<feature type="transmembrane region" description="Helical" evidence="4">
    <location>
        <begin position="26"/>
        <end position="50"/>
    </location>
</feature>
<dbReference type="PANTHER" id="PTHR11575:SF48">
    <property type="entry name" value="5'-NUCLEOTIDASE"/>
    <property type="match status" value="1"/>
</dbReference>
<dbReference type="InterPro" id="IPR008334">
    <property type="entry name" value="5'-Nucleotdase_C"/>
</dbReference>
<evidence type="ECO:0000259" key="6">
    <source>
        <dbReference type="Pfam" id="PF02872"/>
    </source>
</evidence>
<evidence type="ECO:0000256" key="2">
    <source>
        <dbReference type="ARBA" id="ARBA00022729"/>
    </source>
</evidence>
<keyword evidence="3" id="KW-0547">Nucleotide-binding</keyword>
<dbReference type="Proteomes" id="UP001431209">
    <property type="component" value="Unassembled WGS sequence"/>
</dbReference>
<dbReference type="GO" id="GO:0016787">
    <property type="term" value="F:hydrolase activity"/>
    <property type="evidence" value="ECO:0007669"/>
    <property type="project" value="UniProtKB-KW"/>
</dbReference>
<dbReference type="GO" id="GO:0009166">
    <property type="term" value="P:nucleotide catabolic process"/>
    <property type="evidence" value="ECO:0007669"/>
    <property type="project" value="InterPro"/>
</dbReference>
<feature type="domain" description="Calcineurin-like phosphoesterase" evidence="5">
    <location>
        <begin position="80"/>
        <end position="273"/>
    </location>
</feature>
<dbReference type="InterPro" id="IPR004843">
    <property type="entry name" value="Calcineurin-like_PHP"/>
</dbReference>
<name>A0AAW2ZIS2_9EUKA</name>
<organism evidence="7 8">
    <name type="scientific">Acrasis kona</name>
    <dbReference type="NCBI Taxonomy" id="1008807"/>
    <lineage>
        <taxon>Eukaryota</taxon>
        <taxon>Discoba</taxon>
        <taxon>Heterolobosea</taxon>
        <taxon>Tetramitia</taxon>
        <taxon>Eutetramitia</taxon>
        <taxon>Acrasidae</taxon>
        <taxon>Acrasis</taxon>
    </lineage>
</organism>
<evidence type="ECO:0000256" key="3">
    <source>
        <dbReference type="RuleBase" id="RU362119"/>
    </source>
</evidence>
<dbReference type="InterPro" id="IPR036907">
    <property type="entry name" value="5'-Nucleotdase_C_sf"/>
</dbReference>
<dbReference type="Gene3D" id="3.60.21.10">
    <property type="match status" value="1"/>
</dbReference>
<keyword evidence="3" id="KW-0378">Hydrolase</keyword>
<dbReference type="Pfam" id="PF02872">
    <property type="entry name" value="5_nucleotid_C"/>
    <property type="match status" value="1"/>
</dbReference>
<gene>
    <name evidence="7" type="ORF">AKO1_013771</name>
</gene>
<dbReference type="Gene3D" id="3.90.780.10">
    <property type="entry name" value="5'-Nucleotidase, C-terminal domain"/>
    <property type="match status" value="1"/>
</dbReference>
<dbReference type="SUPFAM" id="SSF55816">
    <property type="entry name" value="5'-nucleotidase (syn. UDP-sugar hydrolase), C-terminal domain"/>
    <property type="match status" value="1"/>
</dbReference>
<evidence type="ECO:0000259" key="5">
    <source>
        <dbReference type="Pfam" id="PF00149"/>
    </source>
</evidence>
<proteinExistence type="inferred from homology"/>
<keyword evidence="8" id="KW-1185">Reference proteome</keyword>
<feature type="domain" description="5'-Nucleotidase C-terminal" evidence="6">
    <location>
        <begin position="344"/>
        <end position="507"/>
    </location>
</feature>